<dbReference type="InterPro" id="IPR006311">
    <property type="entry name" value="TAT_signal"/>
</dbReference>
<evidence type="ECO:0000256" key="3">
    <source>
        <dbReference type="SAM" id="Phobius"/>
    </source>
</evidence>
<evidence type="ECO:0000313" key="6">
    <source>
        <dbReference type="EMBL" id="MDT0497290.1"/>
    </source>
</evidence>
<dbReference type="SUPFAM" id="SSF48056">
    <property type="entry name" value="Di-copper centre-containing domain"/>
    <property type="match status" value="1"/>
</dbReference>
<dbReference type="InterPro" id="IPR050316">
    <property type="entry name" value="Tyrosinase/Hemocyanin"/>
</dbReference>
<dbReference type="Pfam" id="PF00264">
    <property type="entry name" value="Tyrosinase"/>
    <property type="match status" value="2"/>
</dbReference>
<evidence type="ECO:0000313" key="7">
    <source>
        <dbReference type="Proteomes" id="UP001254608"/>
    </source>
</evidence>
<feature type="transmembrane region" description="Helical" evidence="3">
    <location>
        <begin position="21"/>
        <end position="40"/>
    </location>
</feature>
<keyword evidence="3" id="KW-1133">Transmembrane helix</keyword>
<dbReference type="Proteomes" id="UP001254608">
    <property type="component" value="Unassembled WGS sequence"/>
</dbReference>
<accession>A0ABU2WI91</accession>
<dbReference type="InterPro" id="IPR008922">
    <property type="entry name" value="Di-copper_centre_dom_sf"/>
</dbReference>
<keyword evidence="3" id="KW-0812">Transmembrane</keyword>
<name>A0ABU2WI91_9GAMM</name>
<evidence type="ECO:0000259" key="4">
    <source>
        <dbReference type="PROSITE" id="PS00497"/>
    </source>
</evidence>
<keyword evidence="1" id="KW-0479">Metal-binding</keyword>
<dbReference type="Gene3D" id="1.10.1280.10">
    <property type="entry name" value="Di-copper center containing domain from catechol oxidase"/>
    <property type="match status" value="1"/>
</dbReference>
<gene>
    <name evidence="6" type="ORF">RM530_07915</name>
</gene>
<comment type="caution">
    <text evidence="6">The sequence shown here is derived from an EMBL/GenBank/DDBJ whole genome shotgun (WGS) entry which is preliminary data.</text>
</comment>
<dbReference type="RefSeq" id="WP_311364680.1">
    <property type="nucleotide sequence ID" value="NZ_JAVRIC010000008.1"/>
</dbReference>
<dbReference type="PRINTS" id="PR00092">
    <property type="entry name" value="TYROSINASE"/>
</dbReference>
<proteinExistence type="predicted"/>
<protein>
    <submittedName>
        <fullName evidence="6">Tyrosinase family protein</fullName>
    </submittedName>
</protein>
<keyword evidence="7" id="KW-1185">Reference proteome</keyword>
<dbReference type="PROSITE" id="PS00497">
    <property type="entry name" value="TYROSINASE_1"/>
    <property type="match status" value="1"/>
</dbReference>
<keyword evidence="2" id="KW-0186">Copper</keyword>
<feature type="domain" description="Tyrosinase copper-binding" evidence="5">
    <location>
        <begin position="225"/>
        <end position="236"/>
    </location>
</feature>
<dbReference type="PROSITE" id="PS00498">
    <property type="entry name" value="TYROSINASE_2"/>
    <property type="match status" value="1"/>
</dbReference>
<dbReference type="PROSITE" id="PS51318">
    <property type="entry name" value="TAT"/>
    <property type="match status" value="1"/>
</dbReference>
<dbReference type="EMBL" id="JAVRIC010000008">
    <property type="protein sequence ID" value="MDT0497290.1"/>
    <property type="molecule type" value="Genomic_DNA"/>
</dbReference>
<evidence type="ECO:0000259" key="5">
    <source>
        <dbReference type="PROSITE" id="PS00498"/>
    </source>
</evidence>
<feature type="domain" description="Tyrosinase copper-binding" evidence="4">
    <location>
        <begin position="96"/>
        <end position="113"/>
    </location>
</feature>
<dbReference type="PANTHER" id="PTHR11474">
    <property type="entry name" value="TYROSINASE FAMILY MEMBER"/>
    <property type="match status" value="1"/>
</dbReference>
<dbReference type="PANTHER" id="PTHR11474:SF76">
    <property type="entry name" value="SHKT DOMAIN-CONTAINING PROTEIN"/>
    <property type="match status" value="1"/>
</dbReference>
<evidence type="ECO:0000256" key="1">
    <source>
        <dbReference type="ARBA" id="ARBA00022723"/>
    </source>
</evidence>
<organism evidence="6 7">
    <name type="scientific">Banduia mediterranea</name>
    <dbReference type="NCBI Taxonomy" id="3075609"/>
    <lineage>
        <taxon>Bacteria</taxon>
        <taxon>Pseudomonadati</taxon>
        <taxon>Pseudomonadota</taxon>
        <taxon>Gammaproteobacteria</taxon>
        <taxon>Nevskiales</taxon>
        <taxon>Algiphilaceae</taxon>
        <taxon>Banduia</taxon>
    </lineage>
</organism>
<reference evidence="6 7" key="1">
    <citation type="submission" date="2023-09" db="EMBL/GenBank/DDBJ databases">
        <authorList>
            <person name="Rey-Velasco X."/>
        </authorList>
    </citation>
    <scope>NUCLEOTIDE SEQUENCE [LARGE SCALE GENOMIC DNA]</scope>
    <source>
        <strain evidence="6 7">W345</strain>
    </source>
</reference>
<keyword evidence="3" id="KW-0472">Membrane</keyword>
<dbReference type="InterPro" id="IPR002227">
    <property type="entry name" value="Tyrosinase_Cu-bd"/>
</dbReference>
<sequence length="476" mass="52892">MARSRAIAPRFSLQRRRVLKSALAVTAGKLSAGCIVLLPATGTPMRVRRDIETMADDDPDLCAFRRAFECLRAIEDEQDPRGLLGQATIHARHCAHNNWYFLPWHRAFLNHFEQLCSRLSGRPTFALPYWNWQRDTARIALPDAVSSGALSYASRNPNAGADLSVDRRQLMRDYPALDTQLAFVGGRPTPLDQRTAAIGSVLEGDHRLIHDRIGGAMIGPYAPKDPMFWLLHANLDRLWDLWSARHPQLNPCDSTWTEFPLAAFWSVEAQEWVRPRVASLLDTRALGYAYEPSGSERSAAISCGRDERAKIRMPLVTNPTGSSASADNAAAVVRVPLESSLLRALGRGFDTHPEPRFFARITLDVPVDTRSVVLLGVDCENLRAARRDDDPRYLGVAAFFMLVHEAHQAHAAGANGVARVESSSLFSLDRALRHLAPALLTREHPALEFSMHVETIDGRDSAERIRISAVQVQVLP</sequence>
<evidence type="ECO:0000256" key="2">
    <source>
        <dbReference type="ARBA" id="ARBA00023008"/>
    </source>
</evidence>